<evidence type="ECO:0000313" key="3">
    <source>
        <dbReference type="Proteomes" id="UP000179258"/>
    </source>
</evidence>
<feature type="compositionally biased region" description="Basic and acidic residues" evidence="1">
    <location>
        <begin position="146"/>
        <end position="166"/>
    </location>
</feature>
<reference evidence="2 3" key="1">
    <citation type="journal article" date="2016" name="Nat. Commun.">
        <title>Thousands of microbial genomes shed light on interconnected biogeochemical processes in an aquifer system.</title>
        <authorList>
            <person name="Anantharaman K."/>
            <person name="Brown C.T."/>
            <person name="Hug L.A."/>
            <person name="Sharon I."/>
            <person name="Castelle C.J."/>
            <person name="Probst A.J."/>
            <person name="Thomas B.C."/>
            <person name="Singh A."/>
            <person name="Wilkins M.J."/>
            <person name="Karaoz U."/>
            <person name="Brodie E.L."/>
            <person name="Williams K.H."/>
            <person name="Hubbard S.S."/>
            <person name="Banfield J.F."/>
        </authorList>
    </citation>
    <scope>NUCLEOTIDE SEQUENCE [LARGE SCALE GENOMIC DNA]</scope>
</reference>
<feature type="region of interest" description="Disordered" evidence="1">
    <location>
        <begin position="119"/>
        <end position="166"/>
    </location>
</feature>
<organism evidence="2 3">
    <name type="scientific">Candidatus Wildermuthbacteria bacterium RIFCSPHIGHO2_02_FULL_47_17</name>
    <dbReference type="NCBI Taxonomy" id="1802452"/>
    <lineage>
        <taxon>Bacteria</taxon>
        <taxon>Candidatus Wildermuthiibacteriota</taxon>
    </lineage>
</organism>
<feature type="compositionally biased region" description="Basic and acidic residues" evidence="1">
    <location>
        <begin position="122"/>
        <end position="134"/>
    </location>
</feature>
<dbReference type="Proteomes" id="UP000179258">
    <property type="component" value="Unassembled WGS sequence"/>
</dbReference>
<evidence type="ECO:0000313" key="2">
    <source>
        <dbReference type="EMBL" id="OHA67237.1"/>
    </source>
</evidence>
<sequence>MLQKQTQPQYTKEQLWKLYDNLPPELQEAIFSSENSEQLDAVCQRYGVAENQIPETAKLIGRVLLGVLPPEDFPAALEKETGLKKETAKQITHEINRFIFAPVKDYLAQIYHLGVGAAESADTSKLKTQTEKTEAPGINEEASPAVEEKIKTTGETKNDSYREPLK</sequence>
<name>A0A1G2R3F2_9BACT</name>
<comment type="caution">
    <text evidence="2">The sequence shown here is derived from an EMBL/GenBank/DDBJ whole genome shotgun (WGS) entry which is preliminary data.</text>
</comment>
<evidence type="ECO:0000256" key="1">
    <source>
        <dbReference type="SAM" id="MobiDB-lite"/>
    </source>
</evidence>
<dbReference type="EMBL" id="MHTX01000043">
    <property type="protein sequence ID" value="OHA67237.1"/>
    <property type="molecule type" value="Genomic_DNA"/>
</dbReference>
<dbReference type="AlphaFoldDB" id="A0A1G2R3F2"/>
<proteinExistence type="predicted"/>
<protein>
    <submittedName>
        <fullName evidence="2">Uncharacterized protein</fullName>
    </submittedName>
</protein>
<accession>A0A1G2R3F2</accession>
<gene>
    <name evidence="2" type="ORF">A3D59_00320</name>
</gene>